<evidence type="ECO:0000313" key="3">
    <source>
        <dbReference type="EMBL" id="MBU3829230.1"/>
    </source>
</evidence>
<name>A0A9E2KTH2_9LACO</name>
<reference evidence="3" key="1">
    <citation type="journal article" date="2021" name="PeerJ">
        <title>Extensive microbial diversity within the chicken gut microbiome revealed by metagenomics and culture.</title>
        <authorList>
            <person name="Gilroy R."/>
            <person name="Ravi A."/>
            <person name="Getino M."/>
            <person name="Pursley I."/>
            <person name="Horton D.L."/>
            <person name="Alikhan N.F."/>
            <person name="Baker D."/>
            <person name="Gharbi K."/>
            <person name="Hall N."/>
            <person name="Watson M."/>
            <person name="Adriaenssens E.M."/>
            <person name="Foster-Nyarko E."/>
            <person name="Jarju S."/>
            <person name="Secka A."/>
            <person name="Antonio M."/>
            <person name="Oren A."/>
            <person name="Chaudhuri R.R."/>
            <person name="La Ragione R."/>
            <person name="Hildebrand F."/>
            <person name="Pallen M.J."/>
        </authorList>
    </citation>
    <scope>NUCLEOTIDE SEQUENCE</scope>
    <source>
        <strain evidence="3">F6-686</strain>
    </source>
</reference>
<dbReference type="GO" id="GO:0042586">
    <property type="term" value="F:peptide deformylase activity"/>
    <property type="evidence" value="ECO:0007669"/>
    <property type="project" value="UniProtKB-EC"/>
</dbReference>
<dbReference type="Proteomes" id="UP000823844">
    <property type="component" value="Unassembled WGS sequence"/>
</dbReference>
<dbReference type="PRINTS" id="PR01576">
    <property type="entry name" value="PDEFORMYLASE"/>
</dbReference>
<dbReference type="InterPro" id="IPR023635">
    <property type="entry name" value="Peptide_deformylase"/>
</dbReference>
<dbReference type="NCBIfam" id="NF006670">
    <property type="entry name" value="PRK09218.1"/>
    <property type="match status" value="1"/>
</dbReference>
<proteinExistence type="inferred from homology"/>
<dbReference type="PANTHER" id="PTHR10458">
    <property type="entry name" value="PEPTIDE DEFORMYLASE"/>
    <property type="match status" value="1"/>
</dbReference>
<organism evidence="3 4">
    <name type="scientific">Candidatus Lactobacillus pullistercoris</name>
    <dbReference type="NCBI Taxonomy" id="2838636"/>
    <lineage>
        <taxon>Bacteria</taxon>
        <taxon>Bacillati</taxon>
        <taxon>Bacillota</taxon>
        <taxon>Bacilli</taxon>
        <taxon>Lactobacillales</taxon>
        <taxon>Lactobacillaceae</taxon>
        <taxon>Lactobacillus</taxon>
    </lineage>
</organism>
<dbReference type="PANTHER" id="PTHR10458:SF22">
    <property type="entry name" value="PEPTIDE DEFORMYLASE"/>
    <property type="match status" value="1"/>
</dbReference>
<reference evidence="3" key="2">
    <citation type="submission" date="2021-04" db="EMBL/GenBank/DDBJ databases">
        <authorList>
            <person name="Gilroy R."/>
        </authorList>
    </citation>
    <scope>NUCLEOTIDE SEQUENCE</scope>
    <source>
        <strain evidence="3">F6-686</strain>
    </source>
</reference>
<evidence type="ECO:0000313" key="4">
    <source>
        <dbReference type="Proteomes" id="UP000823844"/>
    </source>
</evidence>
<evidence type="ECO:0000256" key="1">
    <source>
        <dbReference type="ARBA" id="ARBA00010759"/>
    </source>
</evidence>
<dbReference type="AlphaFoldDB" id="A0A9E2KTH2"/>
<keyword evidence="2" id="KW-1133">Transmembrane helix</keyword>
<sequence>MERKIIRDQFVLSKKSKNATKDDLPLAIDLRDTLLANKTRALGIAANMIGVNKNIIAFFIGPLPIVMINPVILKKKEKYLAKEGCLSLIGERNVERFKKILVKYEDINFEEKVAEYEDETAEVIQHEVDHCKGKII</sequence>
<dbReference type="CDD" id="cd00487">
    <property type="entry name" value="Pep_deformylase"/>
    <property type="match status" value="1"/>
</dbReference>
<comment type="caution">
    <text evidence="3">The sequence shown here is derived from an EMBL/GenBank/DDBJ whole genome shotgun (WGS) entry which is preliminary data.</text>
</comment>
<dbReference type="InterPro" id="IPR036821">
    <property type="entry name" value="Peptide_deformylase_sf"/>
</dbReference>
<dbReference type="EC" id="3.5.1.88" evidence="3"/>
<keyword evidence="2" id="KW-0472">Membrane</keyword>
<protein>
    <submittedName>
        <fullName evidence="3">Peptide deformylase</fullName>
        <ecNumber evidence="3">3.5.1.88</ecNumber>
    </submittedName>
</protein>
<dbReference type="EMBL" id="JAHLFT010000119">
    <property type="protein sequence ID" value="MBU3829230.1"/>
    <property type="molecule type" value="Genomic_DNA"/>
</dbReference>
<feature type="transmembrane region" description="Helical" evidence="2">
    <location>
        <begin position="55"/>
        <end position="73"/>
    </location>
</feature>
<dbReference type="SUPFAM" id="SSF56420">
    <property type="entry name" value="Peptide deformylase"/>
    <property type="match status" value="1"/>
</dbReference>
<dbReference type="Gene3D" id="3.90.45.10">
    <property type="entry name" value="Peptide deformylase"/>
    <property type="match status" value="1"/>
</dbReference>
<keyword evidence="3" id="KW-0378">Hydrolase</keyword>
<dbReference type="PIRSF" id="PIRSF004749">
    <property type="entry name" value="Pep_def"/>
    <property type="match status" value="1"/>
</dbReference>
<evidence type="ECO:0000256" key="2">
    <source>
        <dbReference type="SAM" id="Phobius"/>
    </source>
</evidence>
<dbReference type="Pfam" id="PF01327">
    <property type="entry name" value="Pep_deformylase"/>
    <property type="match status" value="1"/>
</dbReference>
<accession>A0A9E2KTH2</accession>
<keyword evidence="2" id="KW-0812">Transmembrane</keyword>
<comment type="similarity">
    <text evidence="1">Belongs to the polypeptide deformylase family.</text>
</comment>
<gene>
    <name evidence="3" type="ORF">H9806_08990</name>
</gene>